<feature type="region of interest" description="Disordered" evidence="1">
    <location>
        <begin position="264"/>
        <end position="345"/>
    </location>
</feature>
<feature type="compositionally biased region" description="Basic residues" evidence="1">
    <location>
        <begin position="33"/>
        <end position="50"/>
    </location>
</feature>
<comment type="caution">
    <text evidence="2">The sequence shown here is derived from an EMBL/GenBank/DDBJ whole genome shotgun (WGS) entry which is preliminary data.</text>
</comment>
<feature type="region of interest" description="Disordered" evidence="1">
    <location>
        <begin position="829"/>
        <end position="876"/>
    </location>
</feature>
<feature type="region of interest" description="Disordered" evidence="1">
    <location>
        <begin position="1"/>
        <end position="214"/>
    </location>
</feature>
<feature type="compositionally biased region" description="Low complexity" evidence="1">
    <location>
        <begin position="331"/>
        <end position="340"/>
    </location>
</feature>
<feature type="compositionally biased region" description="Low complexity" evidence="1">
    <location>
        <begin position="54"/>
        <end position="74"/>
    </location>
</feature>
<evidence type="ECO:0008006" key="4">
    <source>
        <dbReference type="Google" id="ProtNLM"/>
    </source>
</evidence>
<feature type="compositionally biased region" description="Polar residues" evidence="1">
    <location>
        <begin position="854"/>
        <end position="863"/>
    </location>
</feature>
<gene>
    <name evidence="2" type="ORF">BJY01DRAFT_253704</name>
</gene>
<sequence length="891" mass="96340">MRTRSMGPAVDDVDMADAPNEANQTQTDNNNNNKKKKKANKKTDRRKKVASKGTAGSAVAKRASAARATASRIGRTTRSRRGNMQLNPGISNDQTRRPTVGSDMTKTASAVRPAPSGGGRTTRSGRGNTQLNPGLPNERTRTSPAVRTPQVPVPEATQSGGPTTRSRAVNRPLFESPQTTTPTKKRKIKRRVEAGADMLPPPRPATRSAVRPAVGATTRAAATVAPTTVPTVSAPAVAPAAGGLTTPSAHPMVRRAAAEGNVSTISSTPGLVGGDSRSAPPLPNTPGGKGGDSDDSDDSDGDSDSDESSALFVSADDFSSDEQSDEENEDANNTAAVAAAPNVRWNGPPQRTGTHYFANLPAVVYELPTQPQVERIVANFIRYKVLKKAGIGPQRKFNKAKHSLVALREWLDMAGLYDPSTTRMEVQFENLNKGGNIACDRCLMYGTSAPQCGILKSSNNACIRCINARMPCTFTDHHGQTTYHNGTGNMLLMKRLRPPAVTTSSPGLPLIDIYLPANVDSLVPPEGYRGENESDDGNAPGRAVTQPQHPAPALHPPPRDGGNSGPGRPPGPPHDQQPLDMPGEVAECGPTEPDFEEALVDLKKWEIMLRWEEEYTELLRAQFISRGFLDDELDWEANRPDWPEVQSDDLLEATLELARMTEERYNRQVRSNEQILEVFRRMRVTPIPRPEPVTETAADPNMGIGMVQYTDQGPLVPQTDPGTLNTYVNAPLLDDHRTQHYSQPNAHGARAPAGHNPFADSPDRAQYNGQDMHQTYIYPPIHAAHATLLPGPAARSRNVTQGRAQGLGPAEIPIDPRILQADTGQRALQSDNPTRFMLPEPNATNGGVREENTHPNQEAQQQDQDGEVDMGDADMDAIFDEFIEPDAYRGF</sequence>
<evidence type="ECO:0000313" key="3">
    <source>
        <dbReference type="Proteomes" id="UP001610446"/>
    </source>
</evidence>
<feature type="compositionally biased region" description="Acidic residues" evidence="1">
    <location>
        <begin position="318"/>
        <end position="330"/>
    </location>
</feature>
<feature type="compositionally biased region" description="Polar residues" evidence="1">
    <location>
        <begin position="84"/>
        <end position="93"/>
    </location>
</feature>
<reference evidence="2 3" key="1">
    <citation type="submission" date="2024-07" db="EMBL/GenBank/DDBJ databases">
        <title>Section-level genome sequencing and comparative genomics of Aspergillus sections Usti and Cavernicolus.</title>
        <authorList>
            <consortium name="Lawrence Berkeley National Laboratory"/>
            <person name="Nybo J.L."/>
            <person name="Vesth T.C."/>
            <person name="Theobald S."/>
            <person name="Frisvad J.C."/>
            <person name="Larsen T.O."/>
            <person name="Kjaerboelling I."/>
            <person name="Rothschild-Mancinelli K."/>
            <person name="Lyhne E.K."/>
            <person name="Kogle M.E."/>
            <person name="Barry K."/>
            <person name="Clum A."/>
            <person name="Na H."/>
            <person name="Ledsgaard L."/>
            <person name="Lin J."/>
            <person name="Lipzen A."/>
            <person name="Kuo A."/>
            <person name="Riley R."/>
            <person name="Mondo S."/>
            <person name="Labutti K."/>
            <person name="Haridas S."/>
            <person name="Pangalinan J."/>
            <person name="Salamov A.A."/>
            <person name="Simmons B.A."/>
            <person name="Magnuson J.K."/>
            <person name="Chen J."/>
            <person name="Drula E."/>
            <person name="Henrissat B."/>
            <person name="Wiebenga A."/>
            <person name="Lubbers R.J."/>
            <person name="Gomes A.C."/>
            <person name="Makela M.R."/>
            <person name="Stajich J."/>
            <person name="Grigoriev I.V."/>
            <person name="Mortensen U.H."/>
            <person name="De Vries R.P."/>
            <person name="Baker S.E."/>
            <person name="Andersen M.R."/>
        </authorList>
    </citation>
    <scope>NUCLEOTIDE SEQUENCE [LARGE SCALE GENOMIC DNA]</scope>
    <source>
        <strain evidence="2 3">CBS 123904</strain>
    </source>
</reference>
<feature type="compositionally biased region" description="Low complexity" evidence="1">
    <location>
        <begin position="16"/>
        <end position="32"/>
    </location>
</feature>
<keyword evidence="3" id="KW-1185">Reference proteome</keyword>
<evidence type="ECO:0000313" key="2">
    <source>
        <dbReference type="EMBL" id="KAL2832773.1"/>
    </source>
</evidence>
<feature type="compositionally biased region" description="Acidic residues" evidence="1">
    <location>
        <begin position="293"/>
        <end position="307"/>
    </location>
</feature>
<name>A0ABR4IYA6_9EURO</name>
<accession>A0ABR4IYA6</accession>
<organism evidence="2 3">
    <name type="scientific">Aspergillus pseudoustus</name>
    <dbReference type="NCBI Taxonomy" id="1810923"/>
    <lineage>
        <taxon>Eukaryota</taxon>
        <taxon>Fungi</taxon>
        <taxon>Dikarya</taxon>
        <taxon>Ascomycota</taxon>
        <taxon>Pezizomycotina</taxon>
        <taxon>Eurotiomycetes</taxon>
        <taxon>Eurotiomycetidae</taxon>
        <taxon>Eurotiales</taxon>
        <taxon>Aspergillaceae</taxon>
        <taxon>Aspergillus</taxon>
        <taxon>Aspergillus subgen. Nidulantes</taxon>
    </lineage>
</organism>
<evidence type="ECO:0000256" key="1">
    <source>
        <dbReference type="SAM" id="MobiDB-lite"/>
    </source>
</evidence>
<feature type="region of interest" description="Disordered" evidence="1">
    <location>
        <begin position="524"/>
        <end position="591"/>
    </location>
</feature>
<dbReference type="EMBL" id="JBFXLU010000254">
    <property type="protein sequence ID" value="KAL2832773.1"/>
    <property type="molecule type" value="Genomic_DNA"/>
</dbReference>
<dbReference type="Proteomes" id="UP001610446">
    <property type="component" value="Unassembled WGS sequence"/>
</dbReference>
<proteinExistence type="predicted"/>
<protein>
    <recommendedName>
        <fullName evidence="4">Zn(2)-C6 fungal-type domain-containing protein</fullName>
    </recommendedName>
</protein>
<feature type="compositionally biased region" description="Polar residues" evidence="1">
    <location>
        <begin position="156"/>
        <end position="167"/>
    </location>
</feature>
<feature type="compositionally biased region" description="Acidic residues" evidence="1">
    <location>
        <begin position="864"/>
        <end position="876"/>
    </location>
</feature>